<feature type="compositionally biased region" description="Basic and acidic residues" evidence="1">
    <location>
        <begin position="155"/>
        <end position="167"/>
    </location>
</feature>
<proteinExistence type="predicted"/>
<sequence length="201" mass="22040">MNDLMGALFALLVLWMMLRMIGGGSRRTEPPNAMRTQQMVETVKAMFPHIPEPSIRYDLLRSGSAEATCERILQDGYLPMPPPHFPGVVEMQRAANAPPATTTTPPPRAQSTASAASTGTTPDLIKRFHLDERVASADAAPSAAEPVKCQWEAQPQDREKALQERKAQMILQARKRMQQRKTSQASTPDADSSSVQRSGST</sequence>
<feature type="region of interest" description="Disordered" evidence="1">
    <location>
        <begin position="135"/>
        <end position="201"/>
    </location>
</feature>
<organism evidence="4 5">
    <name type="scientific">Malassezia furfur</name>
    <name type="common">Pityriasis versicolor infection agent</name>
    <name type="synonym">Pityrosporum furfur</name>
    <dbReference type="NCBI Taxonomy" id="55194"/>
    <lineage>
        <taxon>Eukaryota</taxon>
        <taxon>Fungi</taxon>
        <taxon>Dikarya</taxon>
        <taxon>Basidiomycota</taxon>
        <taxon>Ustilaginomycotina</taxon>
        <taxon>Malasseziomycetes</taxon>
        <taxon>Malasseziales</taxon>
        <taxon>Malasseziaceae</taxon>
        <taxon>Malassezia</taxon>
    </lineage>
</organism>
<reference evidence="4 5" key="1">
    <citation type="journal article" date="2020" name="Elife">
        <title>Loss of centromere function drives karyotype evolution in closely related Malassezia species.</title>
        <authorList>
            <person name="Sankaranarayanan S.R."/>
            <person name="Ianiri G."/>
            <person name="Coelho M.A."/>
            <person name="Reza M.H."/>
            <person name="Thimmappa B.C."/>
            <person name="Ganguly P."/>
            <person name="Vadnala R.N."/>
            <person name="Sun S."/>
            <person name="Siddharthan R."/>
            <person name="Tellgren-Roth C."/>
            <person name="Dawson T.L."/>
            <person name="Heitman J."/>
            <person name="Sanyal K."/>
        </authorList>
    </citation>
    <scope>NUCLEOTIDE SEQUENCE [LARGE SCALE GENOMIC DNA]</scope>
    <source>
        <strain evidence="4">CBS14141</strain>
    </source>
</reference>
<evidence type="ECO:0000313" key="4">
    <source>
        <dbReference type="EMBL" id="WFD49730.1"/>
    </source>
</evidence>
<feature type="compositionally biased region" description="Low complexity" evidence="1">
    <location>
        <begin position="96"/>
        <end position="122"/>
    </location>
</feature>
<dbReference type="PROSITE" id="PS51140">
    <property type="entry name" value="CUE"/>
    <property type="match status" value="1"/>
</dbReference>
<feature type="region of interest" description="Disordered" evidence="1">
    <location>
        <begin position="96"/>
        <end position="123"/>
    </location>
</feature>
<accession>A0ABY8F0U6</accession>
<feature type="chain" id="PRO_5045466114" description="CUE domain-containing protein" evidence="2">
    <location>
        <begin position="24"/>
        <end position="201"/>
    </location>
</feature>
<dbReference type="Proteomes" id="UP000818624">
    <property type="component" value="Chromosome 6"/>
</dbReference>
<dbReference type="CDD" id="cd14424">
    <property type="entry name" value="CUE_Cue1p_like"/>
    <property type="match status" value="1"/>
</dbReference>
<name>A0ABY8F0U6_MALFU</name>
<keyword evidence="2" id="KW-0732">Signal</keyword>
<feature type="domain" description="CUE" evidence="3">
    <location>
        <begin position="35"/>
        <end position="77"/>
    </location>
</feature>
<dbReference type="Gene3D" id="1.10.8.10">
    <property type="entry name" value="DNA helicase RuvA subunit, C-terminal domain"/>
    <property type="match status" value="1"/>
</dbReference>
<dbReference type="InterPro" id="IPR003892">
    <property type="entry name" value="CUE"/>
</dbReference>
<gene>
    <name evidence="4" type="ORF">GLX27_004415</name>
</gene>
<protein>
    <recommendedName>
        <fullName evidence="3">CUE domain-containing protein</fullName>
    </recommendedName>
</protein>
<dbReference type="EMBL" id="CP046239">
    <property type="protein sequence ID" value="WFD49730.1"/>
    <property type="molecule type" value="Genomic_DNA"/>
</dbReference>
<feature type="signal peptide" evidence="2">
    <location>
        <begin position="1"/>
        <end position="23"/>
    </location>
</feature>
<feature type="compositionally biased region" description="Polar residues" evidence="1">
    <location>
        <begin position="180"/>
        <end position="201"/>
    </location>
</feature>
<dbReference type="SMART" id="SM00546">
    <property type="entry name" value="CUE"/>
    <property type="match status" value="1"/>
</dbReference>
<evidence type="ECO:0000259" key="3">
    <source>
        <dbReference type="PROSITE" id="PS51140"/>
    </source>
</evidence>
<keyword evidence="5" id="KW-1185">Reference proteome</keyword>
<evidence type="ECO:0000256" key="2">
    <source>
        <dbReference type="SAM" id="SignalP"/>
    </source>
</evidence>
<dbReference type="Pfam" id="PF02845">
    <property type="entry name" value="CUE"/>
    <property type="match status" value="1"/>
</dbReference>
<evidence type="ECO:0000313" key="5">
    <source>
        <dbReference type="Proteomes" id="UP000818624"/>
    </source>
</evidence>
<evidence type="ECO:0000256" key="1">
    <source>
        <dbReference type="SAM" id="MobiDB-lite"/>
    </source>
</evidence>